<dbReference type="EMBL" id="PQXO01000226">
    <property type="protein sequence ID" value="TGO87435.1"/>
    <property type="molecule type" value="Genomic_DNA"/>
</dbReference>
<accession>A0A4Z1KTF4</accession>
<evidence type="ECO:0000313" key="1">
    <source>
        <dbReference type="EMBL" id="TGO87435.1"/>
    </source>
</evidence>
<reference evidence="1 2" key="1">
    <citation type="submission" date="2017-12" db="EMBL/GenBank/DDBJ databases">
        <title>Comparative genomics of Botrytis spp.</title>
        <authorList>
            <person name="Valero-Jimenez C.A."/>
            <person name="Tapia P."/>
            <person name="Veloso J."/>
            <person name="Silva-Moreno E."/>
            <person name="Staats M."/>
            <person name="Valdes J.H."/>
            <person name="Van Kan J.A.L."/>
        </authorList>
    </citation>
    <scope>NUCLEOTIDE SEQUENCE [LARGE SCALE GENOMIC DNA]</scope>
    <source>
        <strain evidence="1 2">MUCL3349</strain>
    </source>
</reference>
<gene>
    <name evidence="1" type="ORF">BPOR_0226g00080</name>
</gene>
<organism evidence="1 2">
    <name type="scientific">Botrytis porri</name>
    <dbReference type="NCBI Taxonomy" id="87229"/>
    <lineage>
        <taxon>Eukaryota</taxon>
        <taxon>Fungi</taxon>
        <taxon>Dikarya</taxon>
        <taxon>Ascomycota</taxon>
        <taxon>Pezizomycotina</taxon>
        <taxon>Leotiomycetes</taxon>
        <taxon>Helotiales</taxon>
        <taxon>Sclerotiniaceae</taxon>
        <taxon>Botrytis</taxon>
    </lineage>
</organism>
<keyword evidence="2" id="KW-1185">Reference proteome</keyword>
<sequence>MRASEPLYEDAGEFCWMIAKLSFFKLFVHSDESILDAKEAIMRLIVGAEEFVIVGRAEEEEDGALRYSRRAVGPAQRKDVMNAMPVIE</sequence>
<evidence type="ECO:0000313" key="2">
    <source>
        <dbReference type="Proteomes" id="UP000297280"/>
    </source>
</evidence>
<dbReference type="AlphaFoldDB" id="A0A4Z1KTF4"/>
<comment type="caution">
    <text evidence="1">The sequence shown here is derived from an EMBL/GenBank/DDBJ whole genome shotgun (WGS) entry which is preliminary data.</text>
</comment>
<dbReference type="Proteomes" id="UP000297280">
    <property type="component" value="Unassembled WGS sequence"/>
</dbReference>
<protein>
    <submittedName>
        <fullName evidence="1">Uncharacterized protein</fullName>
    </submittedName>
</protein>
<proteinExistence type="predicted"/>
<name>A0A4Z1KTF4_9HELO</name>